<reference evidence="2" key="1">
    <citation type="submission" date="2017-09" db="EMBL/GenBank/DDBJ databases">
        <authorList>
            <person name="Varghese N."/>
            <person name="Submissions S."/>
        </authorList>
    </citation>
    <scope>NUCLEOTIDE SEQUENCE [LARGE SCALE GENOMIC DNA]</scope>
    <source>
        <strain evidence="2">DSM 25885</strain>
    </source>
</reference>
<proteinExistence type="predicted"/>
<dbReference type="EMBL" id="OBEH01000003">
    <property type="protein sequence ID" value="SNZ00431.1"/>
    <property type="molecule type" value="Genomic_DNA"/>
</dbReference>
<organism evidence="1 2">
    <name type="scientific">Flagellimonas pacifica</name>
    <dbReference type="NCBI Taxonomy" id="1247520"/>
    <lineage>
        <taxon>Bacteria</taxon>
        <taxon>Pseudomonadati</taxon>
        <taxon>Bacteroidota</taxon>
        <taxon>Flavobacteriia</taxon>
        <taxon>Flavobacteriales</taxon>
        <taxon>Flavobacteriaceae</taxon>
        <taxon>Flagellimonas</taxon>
    </lineage>
</organism>
<protein>
    <submittedName>
        <fullName evidence="1">Uncharacterized protein</fullName>
    </submittedName>
</protein>
<sequence length="39" mass="4740">MRVNFNVGDIYFLDAIHNKQEEQKKILLLRGKPRKSYLY</sequence>
<accession>A0A285MY64</accession>
<name>A0A285MY64_9FLAO</name>
<evidence type="ECO:0000313" key="2">
    <source>
        <dbReference type="Proteomes" id="UP000219048"/>
    </source>
</evidence>
<gene>
    <name evidence="1" type="ORF">SAMN06265377_2255</name>
</gene>
<dbReference type="AlphaFoldDB" id="A0A285MY64"/>
<evidence type="ECO:0000313" key="1">
    <source>
        <dbReference type="EMBL" id="SNZ00431.1"/>
    </source>
</evidence>
<dbReference type="Proteomes" id="UP000219048">
    <property type="component" value="Unassembled WGS sequence"/>
</dbReference>
<keyword evidence="2" id="KW-1185">Reference proteome</keyword>